<dbReference type="GO" id="GO:0004560">
    <property type="term" value="F:alpha-L-fucosidase activity"/>
    <property type="evidence" value="ECO:0007669"/>
    <property type="project" value="InterPro"/>
</dbReference>
<evidence type="ECO:0000256" key="6">
    <source>
        <dbReference type="ARBA" id="ARBA00023295"/>
    </source>
</evidence>
<feature type="domain" description="Glycoside hydrolase family 29 N-terminal" evidence="7">
    <location>
        <begin position="1"/>
        <end position="66"/>
    </location>
</feature>
<dbReference type="SUPFAM" id="SSF51445">
    <property type="entry name" value="(Trans)glycosidases"/>
    <property type="match status" value="1"/>
</dbReference>
<dbReference type="GO" id="GO:0006004">
    <property type="term" value="P:fucose metabolic process"/>
    <property type="evidence" value="ECO:0007669"/>
    <property type="project" value="InterPro"/>
</dbReference>
<comment type="function">
    <text evidence="1">Alpha-L-fucosidase is responsible for hydrolyzing the alpha-1,6-linked fucose joined to the reducing-end N-acetylglucosamine of the carbohydrate moieties of glycoproteins.</text>
</comment>
<dbReference type="AlphaFoldDB" id="A0A645CKS2"/>
<organism evidence="8">
    <name type="scientific">bioreactor metagenome</name>
    <dbReference type="NCBI Taxonomy" id="1076179"/>
    <lineage>
        <taxon>unclassified sequences</taxon>
        <taxon>metagenomes</taxon>
        <taxon>ecological metagenomes</taxon>
    </lineage>
</organism>
<dbReference type="EMBL" id="VSSQ01028024">
    <property type="protein sequence ID" value="MPM77551.1"/>
    <property type="molecule type" value="Genomic_DNA"/>
</dbReference>
<evidence type="ECO:0000256" key="5">
    <source>
        <dbReference type="ARBA" id="ARBA00022801"/>
    </source>
</evidence>
<evidence type="ECO:0000313" key="8">
    <source>
        <dbReference type="EMBL" id="MPM77551.1"/>
    </source>
</evidence>
<dbReference type="Pfam" id="PF01120">
    <property type="entry name" value="Alpha_L_fucos"/>
    <property type="match status" value="1"/>
</dbReference>
<sequence>MNNSWGYNITDLKYKSKKDLIHYLIKAAGNNANLLMNVGPRPNGTFPDIAIQRYKAMGDWLKIYGESIYGTRGGLVSPRDWGVTTQKGNTLYVHILNYEDNSLYLPISGKKVKSARVFVDKKPVKFTQDADGVLLKFDKVPDEPDYVVELELSG</sequence>
<dbReference type="PANTHER" id="PTHR10030">
    <property type="entry name" value="ALPHA-L-FUCOSIDASE"/>
    <property type="match status" value="1"/>
</dbReference>
<proteinExistence type="inferred from homology"/>
<keyword evidence="6" id="KW-0326">Glycosidase</keyword>
<dbReference type="GO" id="GO:0016139">
    <property type="term" value="P:glycoside catabolic process"/>
    <property type="evidence" value="ECO:0007669"/>
    <property type="project" value="TreeGrafter"/>
</dbReference>
<dbReference type="PANTHER" id="PTHR10030:SF37">
    <property type="entry name" value="ALPHA-L-FUCOSIDASE-RELATED"/>
    <property type="match status" value="1"/>
</dbReference>
<comment type="caution">
    <text evidence="8">The sequence shown here is derived from an EMBL/GenBank/DDBJ whole genome shotgun (WGS) entry which is preliminary data.</text>
</comment>
<name>A0A645CKS2_9ZZZZ</name>
<reference evidence="8" key="1">
    <citation type="submission" date="2019-08" db="EMBL/GenBank/DDBJ databases">
        <authorList>
            <person name="Kucharzyk K."/>
            <person name="Murdoch R.W."/>
            <person name="Higgins S."/>
            <person name="Loffler F."/>
        </authorList>
    </citation>
    <scope>NUCLEOTIDE SEQUENCE</scope>
</reference>
<evidence type="ECO:0000259" key="7">
    <source>
        <dbReference type="Pfam" id="PF01120"/>
    </source>
</evidence>
<dbReference type="InterPro" id="IPR057739">
    <property type="entry name" value="Glyco_hydro_29_N"/>
</dbReference>
<dbReference type="InterPro" id="IPR000933">
    <property type="entry name" value="Glyco_hydro_29"/>
</dbReference>
<dbReference type="Gene3D" id="3.20.20.80">
    <property type="entry name" value="Glycosidases"/>
    <property type="match status" value="1"/>
</dbReference>
<accession>A0A645CKS2</accession>
<keyword evidence="5" id="KW-0378">Hydrolase</keyword>
<dbReference type="GO" id="GO:0005764">
    <property type="term" value="C:lysosome"/>
    <property type="evidence" value="ECO:0007669"/>
    <property type="project" value="TreeGrafter"/>
</dbReference>
<evidence type="ECO:0000256" key="4">
    <source>
        <dbReference type="ARBA" id="ARBA00022729"/>
    </source>
</evidence>
<dbReference type="InterPro" id="IPR017853">
    <property type="entry name" value="GH"/>
</dbReference>
<evidence type="ECO:0000256" key="1">
    <source>
        <dbReference type="ARBA" id="ARBA00004071"/>
    </source>
</evidence>
<dbReference type="InterPro" id="IPR016286">
    <property type="entry name" value="FUC_metazoa-typ"/>
</dbReference>
<evidence type="ECO:0000256" key="3">
    <source>
        <dbReference type="ARBA" id="ARBA00012662"/>
    </source>
</evidence>
<keyword evidence="4" id="KW-0732">Signal</keyword>
<dbReference type="EC" id="3.2.1.51" evidence="3"/>
<protein>
    <recommendedName>
        <fullName evidence="3">alpha-L-fucosidase</fullName>
        <ecNumber evidence="3">3.2.1.51</ecNumber>
    </recommendedName>
</protein>
<dbReference type="PRINTS" id="PR00741">
    <property type="entry name" value="GLHYDRLASE29"/>
</dbReference>
<evidence type="ECO:0000256" key="2">
    <source>
        <dbReference type="ARBA" id="ARBA00007951"/>
    </source>
</evidence>
<comment type="similarity">
    <text evidence="2">Belongs to the glycosyl hydrolase 29 family.</text>
</comment>
<gene>
    <name evidence="8" type="ORF">SDC9_124557</name>
</gene>